<evidence type="ECO:0000313" key="2">
    <source>
        <dbReference type="Proteomes" id="UP000054498"/>
    </source>
</evidence>
<evidence type="ECO:0000313" key="1">
    <source>
        <dbReference type="EMBL" id="KIY94002.1"/>
    </source>
</evidence>
<dbReference type="Proteomes" id="UP000054498">
    <property type="component" value="Unassembled WGS sequence"/>
</dbReference>
<gene>
    <name evidence="1" type="ORF">MNEG_13960</name>
</gene>
<dbReference type="AlphaFoldDB" id="A0A0D2J1X3"/>
<dbReference type="OrthoDB" id="562033at2759"/>
<feature type="non-terminal residue" evidence="1">
    <location>
        <position position="88"/>
    </location>
</feature>
<dbReference type="EMBL" id="KK104381">
    <property type="protein sequence ID" value="KIY94002.1"/>
    <property type="molecule type" value="Genomic_DNA"/>
</dbReference>
<reference evidence="1 2" key="1">
    <citation type="journal article" date="2013" name="BMC Genomics">
        <title>Reconstruction of the lipid metabolism for the microalga Monoraphidium neglectum from its genome sequence reveals characteristics suitable for biofuel production.</title>
        <authorList>
            <person name="Bogen C."/>
            <person name="Al-Dilaimi A."/>
            <person name="Albersmeier A."/>
            <person name="Wichmann J."/>
            <person name="Grundmann M."/>
            <person name="Rupp O."/>
            <person name="Lauersen K.J."/>
            <person name="Blifernez-Klassen O."/>
            <person name="Kalinowski J."/>
            <person name="Goesmann A."/>
            <person name="Mussgnug J.H."/>
            <person name="Kruse O."/>
        </authorList>
    </citation>
    <scope>NUCLEOTIDE SEQUENCE [LARGE SCALE GENOMIC DNA]</scope>
    <source>
        <strain evidence="1 2">SAG 48.87</strain>
    </source>
</reference>
<sequence>MLRRLADTWRLTAAQAKAIGRPEAEGKIRICIGDFRPNVIAPPAAAAEGEHPHTDGPLRLQVELFRAVAPSLFWLGDARTSWFFDCVG</sequence>
<name>A0A0D2J1X3_9CHLO</name>
<organism evidence="1 2">
    <name type="scientific">Monoraphidium neglectum</name>
    <dbReference type="NCBI Taxonomy" id="145388"/>
    <lineage>
        <taxon>Eukaryota</taxon>
        <taxon>Viridiplantae</taxon>
        <taxon>Chlorophyta</taxon>
        <taxon>core chlorophytes</taxon>
        <taxon>Chlorophyceae</taxon>
        <taxon>CS clade</taxon>
        <taxon>Sphaeropleales</taxon>
        <taxon>Selenastraceae</taxon>
        <taxon>Monoraphidium</taxon>
    </lineage>
</organism>
<dbReference type="RefSeq" id="XP_013893022.1">
    <property type="nucleotide sequence ID" value="XM_014037568.1"/>
</dbReference>
<accession>A0A0D2J1X3</accession>
<dbReference type="KEGG" id="mng:MNEG_13960"/>
<proteinExistence type="predicted"/>
<dbReference type="GeneID" id="25731475"/>
<keyword evidence="2" id="KW-1185">Reference proteome</keyword>
<protein>
    <submittedName>
        <fullName evidence="1">Uncharacterized protein</fullName>
    </submittedName>
</protein>